<dbReference type="Gene3D" id="3.40.50.300">
    <property type="entry name" value="P-loop containing nucleotide triphosphate hydrolases"/>
    <property type="match status" value="2"/>
</dbReference>
<sequence>MRLHSLRLQAFGPFAGVETVDFDALSAGGLFLLHGATGAGKSTLFAAICFALYGRPPGDGEVVLRSHHAPPGLLTEVTLEATIAGRRLRITRVPAQERPRKSGRGTTLHRPQTQLSEWRAGAAGQGGGWRAVSTSHQEAGHELELLLGMSREQFCQVVLLPQNEFTRFLRASSAERRHLLGRLFRTGRFGRVESWLAERARATGEAATAAREDVLRLAERVKQAAGEALGPGAGAPDGTRPETLTGPARDWAHALVAAAEEAHLRALAAEREAAGALAGRRAHEGAVRELHRLQAAFAAATEQRERLDAGRPRLHELRARRALAQRAQRLAPFLHALDQARQAARRAEAAEATARQPLDQEQAALGAERLAQAERELRGEIGGLNVLLSEEAEDESAAARLRVLEQESAEAARRRQRARAWLDGEPALRAALTARLDAARAAAAEAARHADALHALGVRLAAARRRDTLLDLAERAAARAAELHATARAADEELTGIRSRRLDGLVGELAGALAEGEPCPVCGSRSHPAPAAPRPGRPTRRDEEAALTRQRRAEAEHGAAREEAAEAGRRAATAEGEAGEGTVADLAARHAALDERLAKATELAADAEPAAAELAALDRAHARHAEEETGALAAIAALRAEREALTARRAELGRRLRAARGPAATLAERVRQLTAAAEALSRAALAARAAEEAAREFADRAAAAEAACREAGFATVEEAQAAGLPEEALRAVEEEIEAHRAAETALAATLADPALREAARQPPADLESAATDLKAATEAHTAAVAASAAARARAGELAGLAVRLETAVARLEPLEAARRTARHLATLANGTSPSNALRMQLESYVLAARLEDVVRAANLRLSRMSDQRYTLAHSDDRAAHGARSGLGLTVVDAWTGRPRATDTLSGGESFYVSLSLALGLADVVTAEAGGSALDTLFIDEGFGSLDEDSLQTVMDVLDGLREHDRVVGVVSHVPDLRRRIADRLHVRKGPQGSTLTRHSAPEG</sequence>
<feature type="region of interest" description="Disordered" evidence="5">
    <location>
        <begin position="518"/>
        <end position="581"/>
    </location>
</feature>
<evidence type="ECO:0000256" key="2">
    <source>
        <dbReference type="ARBA" id="ARBA00011322"/>
    </source>
</evidence>
<feature type="coiled-coil region" evidence="4">
    <location>
        <begin position="635"/>
        <end position="707"/>
    </location>
</feature>
<dbReference type="PANTHER" id="PTHR32114:SF2">
    <property type="entry name" value="ABC TRANSPORTER ABCH.3"/>
    <property type="match status" value="1"/>
</dbReference>
<gene>
    <name evidence="7" type="ORF">D7294_23965</name>
</gene>
<dbReference type="GO" id="GO:0006302">
    <property type="term" value="P:double-strand break repair"/>
    <property type="evidence" value="ECO:0007669"/>
    <property type="project" value="InterPro"/>
</dbReference>
<dbReference type="Proteomes" id="UP000272474">
    <property type="component" value="Unassembled WGS sequence"/>
</dbReference>
<feature type="domain" description="Rad50/SbcC-type AAA" evidence="6">
    <location>
        <begin position="5"/>
        <end position="175"/>
    </location>
</feature>
<dbReference type="PANTHER" id="PTHR32114">
    <property type="entry name" value="ABC TRANSPORTER ABCH.3"/>
    <property type="match status" value="1"/>
</dbReference>
<dbReference type="Pfam" id="PF13558">
    <property type="entry name" value="SbcC_Walker_B"/>
    <property type="match status" value="1"/>
</dbReference>
<evidence type="ECO:0000259" key="6">
    <source>
        <dbReference type="Pfam" id="PF13476"/>
    </source>
</evidence>
<name>A0A3A9YRW2_9ACTN</name>
<dbReference type="AlphaFoldDB" id="A0A3A9YRW2"/>
<evidence type="ECO:0000256" key="5">
    <source>
        <dbReference type="SAM" id="MobiDB-lite"/>
    </source>
</evidence>
<evidence type="ECO:0000313" key="8">
    <source>
        <dbReference type="Proteomes" id="UP000272474"/>
    </source>
</evidence>
<evidence type="ECO:0000256" key="3">
    <source>
        <dbReference type="ARBA" id="ARBA00013368"/>
    </source>
</evidence>
<feature type="region of interest" description="Disordered" evidence="5">
    <location>
        <begin position="226"/>
        <end position="245"/>
    </location>
</feature>
<comment type="similarity">
    <text evidence="1">Belongs to the SMC family. SbcC subfamily.</text>
</comment>
<evidence type="ECO:0000313" key="7">
    <source>
        <dbReference type="EMBL" id="RKN38529.1"/>
    </source>
</evidence>
<protein>
    <recommendedName>
        <fullName evidence="3">Nuclease SbcCD subunit C</fullName>
    </recommendedName>
</protein>
<proteinExistence type="inferred from homology"/>
<evidence type="ECO:0000256" key="1">
    <source>
        <dbReference type="ARBA" id="ARBA00006930"/>
    </source>
</evidence>
<dbReference type="InterPro" id="IPR038729">
    <property type="entry name" value="Rad50/SbcC_AAA"/>
</dbReference>
<accession>A0A3A9YRW2</accession>
<dbReference type="SUPFAM" id="SSF52540">
    <property type="entry name" value="P-loop containing nucleoside triphosphate hydrolases"/>
    <property type="match status" value="1"/>
</dbReference>
<reference evidence="7 8" key="1">
    <citation type="journal article" date="2014" name="Int. J. Syst. Evol. Microbiol.">
        <title>Streptomyces hoynatensis sp. nov., isolated from deep marine sediment.</title>
        <authorList>
            <person name="Veyisoglu A."/>
            <person name="Sahin N."/>
        </authorList>
    </citation>
    <scope>NUCLEOTIDE SEQUENCE [LARGE SCALE GENOMIC DNA]</scope>
    <source>
        <strain evidence="7 8">KCTC 29097</strain>
    </source>
</reference>
<evidence type="ECO:0000256" key="4">
    <source>
        <dbReference type="SAM" id="Coils"/>
    </source>
</evidence>
<dbReference type="EMBL" id="RBAL01000017">
    <property type="protein sequence ID" value="RKN38529.1"/>
    <property type="molecule type" value="Genomic_DNA"/>
</dbReference>
<comment type="subunit">
    <text evidence="2">Heterodimer of SbcC and SbcD.</text>
</comment>
<feature type="compositionally biased region" description="Basic and acidic residues" evidence="5">
    <location>
        <begin position="539"/>
        <end position="569"/>
    </location>
</feature>
<keyword evidence="8" id="KW-1185">Reference proteome</keyword>
<dbReference type="OrthoDB" id="9795626at2"/>
<dbReference type="InterPro" id="IPR027417">
    <property type="entry name" value="P-loop_NTPase"/>
</dbReference>
<comment type="caution">
    <text evidence="7">The sequence shown here is derived from an EMBL/GenBank/DDBJ whole genome shotgun (WGS) entry which is preliminary data.</text>
</comment>
<dbReference type="Pfam" id="PF13476">
    <property type="entry name" value="AAA_23"/>
    <property type="match status" value="1"/>
</dbReference>
<dbReference type="GO" id="GO:0016887">
    <property type="term" value="F:ATP hydrolysis activity"/>
    <property type="evidence" value="ECO:0007669"/>
    <property type="project" value="InterPro"/>
</dbReference>
<dbReference type="RefSeq" id="WP_120683173.1">
    <property type="nucleotide sequence ID" value="NZ_RBAL01000017.1"/>
</dbReference>
<keyword evidence="4" id="KW-0175">Coiled coil</keyword>
<organism evidence="7 8">
    <name type="scientific">Streptomyces hoynatensis</name>
    <dbReference type="NCBI Taxonomy" id="1141874"/>
    <lineage>
        <taxon>Bacteria</taxon>
        <taxon>Bacillati</taxon>
        <taxon>Actinomycetota</taxon>
        <taxon>Actinomycetes</taxon>
        <taxon>Kitasatosporales</taxon>
        <taxon>Streptomycetaceae</taxon>
        <taxon>Streptomyces</taxon>
    </lineage>
</organism>